<dbReference type="RefSeq" id="WP_281818365.1">
    <property type="nucleotide sequence ID" value="NZ_BRLB01000016.1"/>
</dbReference>
<keyword evidence="1" id="KW-0472">Membrane</keyword>
<protein>
    <submittedName>
        <fullName evidence="2">Uncharacterized protein</fullName>
    </submittedName>
</protein>
<keyword evidence="1" id="KW-1133">Transmembrane helix</keyword>
<comment type="caution">
    <text evidence="2">The sequence shown here is derived from an EMBL/GenBank/DDBJ whole genome shotgun (WGS) entry which is preliminary data.</text>
</comment>
<reference evidence="2" key="1">
    <citation type="submission" date="2022-06" db="EMBL/GenBank/DDBJ databases">
        <title>Vallitalea longa sp. nov., an anaerobic bacterium isolated from marine sediment.</title>
        <authorList>
            <person name="Hirano S."/>
            <person name="Terahara T."/>
            <person name="Mori K."/>
            <person name="Hamada M."/>
            <person name="Matsumoto R."/>
            <person name="Kobayashi T."/>
        </authorList>
    </citation>
    <scope>NUCLEOTIDE SEQUENCE</scope>
    <source>
        <strain evidence="2">SH18-1</strain>
    </source>
</reference>
<feature type="transmembrane region" description="Helical" evidence="1">
    <location>
        <begin position="20"/>
        <end position="41"/>
    </location>
</feature>
<sequence>MEGIEIIKERVLKNKKGNGVIYACIIVLLLMLLFSTLSEYLRLQMIAKGVRNALQTSITSVATQNYDDIYNGIREGYSGGYKLNDNNRWERSIDTGNVYYHLDNTLGLRNNGRHHIKISNGKTEFSLSNLDIKIINSPLAPTSYSTQNKFKAEGKISLEVPLGFGWGMLPPMKINLKVVSGYISKF</sequence>
<gene>
    <name evidence="2" type="ORF">SH1V18_38530</name>
</gene>
<proteinExistence type="predicted"/>
<dbReference type="AlphaFoldDB" id="A0A9W5YFI6"/>
<evidence type="ECO:0000313" key="2">
    <source>
        <dbReference type="EMBL" id="GKX31373.1"/>
    </source>
</evidence>
<accession>A0A9W5YFI6</accession>
<dbReference type="Proteomes" id="UP001144256">
    <property type="component" value="Unassembled WGS sequence"/>
</dbReference>
<evidence type="ECO:0000313" key="3">
    <source>
        <dbReference type="Proteomes" id="UP001144256"/>
    </source>
</evidence>
<organism evidence="2 3">
    <name type="scientific">Vallitalea longa</name>
    <dbReference type="NCBI Taxonomy" id="2936439"/>
    <lineage>
        <taxon>Bacteria</taxon>
        <taxon>Bacillati</taxon>
        <taxon>Bacillota</taxon>
        <taxon>Clostridia</taxon>
        <taxon>Lachnospirales</taxon>
        <taxon>Vallitaleaceae</taxon>
        <taxon>Vallitalea</taxon>
    </lineage>
</organism>
<keyword evidence="1" id="KW-0812">Transmembrane</keyword>
<name>A0A9W5YFI6_9FIRM</name>
<dbReference type="EMBL" id="BRLB01000016">
    <property type="protein sequence ID" value="GKX31373.1"/>
    <property type="molecule type" value="Genomic_DNA"/>
</dbReference>
<evidence type="ECO:0000256" key="1">
    <source>
        <dbReference type="SAM" id="Phobius"/>
    </source>
</evidence>
<keyword evidence="3" id="KW-1185">Reference proteome</keyword>